<feature type="compositionally biased region" description="Basic residues" evidence="1">
    <location>
        <begin position="17"/>
        <end position="29"/>
    </location>
</feature>
<evidence type="ECO:0000256" key="1">
    <source>
        <dbReference type="SAM" id="MobiDB-lite"/>
    </source>
</evidence>
<dbReference type="Gramene" id="TVU04959">
    <property type="protein sequence ID" value="TVU04959"/>
    <property type="gene ID" value="EJB05_48104"/>
</dbReference>
<proteinExistence type="predicted"/>
<sequence>TADRLSSYPAVTQTHRSQVRRQQGRRRQVQRLGLVRPAHCSERGQNPPSPASTEGESRALFPNPVILLPGDLAGAETSKERGRRGLAPPRRPISSASASTFGIELPKALPQLIFGFN</sequence>
<feature type="compositionally biased region" description="Low complexity" evidence="1">
    <location>
        <begin position="85"/>
        <end position="98"/>
    </location>
</feature>
<evidence type="ECO:0000313" key="2">
    <source>
        <dbReference type="EMBL" id="TVU04959.1"/>
    </source>
</evidence>
<name>A0A5J9T0S0_9POAL</name>
<dbReference type="EMBL" id="RWGY01000051">
    <property type="protein sequence ID" value="TVU04959.1"/>
    <property type="molecule type" value="Genomic_DNA"/>
</dbReference>
<feature type="compositionally biased region" description="Polar residues" evidence="1">
    <location>
        <begin position="43"/>
        <end position="54"/>
    </location>
</feature>
<keyword evidence="3" id="KW-1185">Reference proteome</keyword>
<comment type="caution">
    <text evidence="2">The sequence shown here is derived from an EMBL/GenBank/DDBJ whole genome shotgun (WGS) entry which is preliminary data.</text>
</comment>
<dbReference type="AlphaFoldDB" id="A0A5J9T0S0"/>
<organism evidence="2 3">
    <name type="scientific">Eragrostis curvula</name>
    <name type="common">weeping love grass</name>
    <dbReference type="NCBI Taxonomy" id="38414"/>
    <lineage>
        <taxon>Eukaryota</taxon>
        <taxon>Viridiplantae</taxon>
        <taxon>Streptophyta</taxon>
        <taxon>Embryophyta</taxon>
        <taxon>Tracheophyta</taxon>
        <taxon>Spermatophyta</taxon>
        <taxon>Magnoliopsida</taxon>
        <taxon>Liliopsida</taxon>
        <taxon>Poales</taxon>
        <taxon>Poaceae</taxon>
        <taxon>PACMAD clade</taxon>
        <taxon>Chloridoideae</taxon>
        <taxon>Eragrostideae</taxon>
        <taxon>Eragrostidinae</taxon>
        <taxon>Eragrostis</taxon>
    </lineage>
</organism>
<accession>A0A5J9T0S0</accession>
<feature type="region of interest" description="Disordered" evidence="1">
    <location>
        <begin position="1"/>
        <end position="98"/>
    </location>
</feature>
<reference evidence="2 3" key="1">
    <citation type="journal article" date="2019" name="Sci. Rep.">
        <title>A high-quality genome of Eragrostis curvula grass provides insights into Poaceae evolution and supports new strategies to enhance forage quality.</title>
        <authorList>
            <person name="Carballo J."/>
            <person name="Santos B.A.C.M."/>
            <person name="Zappacosta D."/>
            <person name="Garbus I."/>
            <person name="Selva J.P."/>
            <person name="Gallo C.A."/>
            <person name="Diaz A."/>
            <person name="Albertini E."/>
            <person name="Caccamo M."/>
            <person name="Echenique V."/>
        </authorList>
    </citation>
    <scope>NUCLEOTIDE SEQUENCE [LARGE SCALE GENOMIC DNA]</scope>
    <source>
        <strain evidence="3">cv. Victoria</strain>
        <tissue evidence="2">Leaf</tissue>
    </source>
</reference>
<gene>
    <name evidence="2" type="ORF">EJB05_48104</name>
</gene>
<protein>
    <submittedName>
        <fullName evidence="2">Uncharacterized protein</fullName>
    </submittedName>
</protein>
<feature type="non-terminal residue" evidence="2">
    <location>
        <position position="1"/>
    </location>
</feature>
<dbReference type="Proteomes" id="UP000324897">
    <property type="component" value="Unassembled WGS sequence"/>
</dbReference>
<evidence type="ECO:0000313" key="3">
    <source>
        <dbReference type="Proteomes" id="UP000324897"/>
    </source>
</evidence>